<name>A0AAE3MZV9_9HYPH</name>
<organism evidence="1 2">
    <name type="scientific">Ectorhizobium quercum</name>
    <dbReference type="NCBI Taxonomy" id="2965071"/>
    <lineage>
        <taxon>Bacteria</taxon>
        <taxon>Pseudomonadati</taxon>
        <taxon>Pseudomonadota</taxon>
        <taxon>Alphaproteobacteria</taxon>
        <taxon>Hyphomicrobiales</taxon>
        <taxon>Rhizobiaceae</taxon>
        <taxon>Ectorhizobium</taxon>
    </lineage>
</organism>
<keyword evidence="2" id="KW-1185">Reference proteome</keyword>
<dbReference type="Proteomes" id="UP001208771">
    <property type="component" value="Unassembled WGS sequence"/>
</dbReference>
<dbReference type="EMBL" id="JANFPI010000003">
    <property type="protein sequence ID" value="MCX8997496.1"/>
    <property type="molecule type" value="Genomic_DNA"/>
</dbReference>
<reference evidence="1" key="1">
    <citation type="submission" date="2022-07" db="EMBL/GenBank/DDBJ databases">
        <title>Ectorhizobium quercum gen.nov., sp. nov.</title>
        <authorList>
            <person name="Ma T."/>
            <person name="Li Y."/>
        </authorList>
    </citation>
    <scope>NUCLEOTIDE SEQUENCE</scope>
    <source>
        <strain evidence="1">BDR2-2</strain>
    </source>
</reference>
<dbReference type="RefSeq" id="WP_306411285.1">
    <property type="nucleotide sequence ID" value="NZ_JANFPI010000003.1"/>
</dbReference>
<gene>
    <name evidence="1" type="ORF">NOF55_10280</name>
</gene>
<protein>
    <submittedName>
        <fullName evidence="1">Uncharacterized protein</fullName>
    </submittedName>
</protein>
<accession>A0AAE3MZV9</accession>
<proteinExistence type="predicted"/>
<dbReference type="AlphaFoldDB" id="A0AAE3MZV9"/>
<evidence type="ECO:0000313" key="1">
    <source>
        <dbReference type="EMBL" id="MCX8997496.1"/>
    </source>
</evidence>
<evidence type="ECO:0000313" key="2">
    <source>
        <dbReference type="Proteomes" id="UP001208771"/>
    </source>
</evidence>
<sequence>MPSSSFPSPERRVLVCLENPQAAVRIQSVLSQYGFATTAISPAAMPDEGELAGSLLVVTYTAMIGRMRAMLDLPLVNVEAFIFETPNAASPQPKRLFDGAAFVKRILAIVNAERRLTV</sequence>
<comment type="caution">
    <text evidence="1">The sequence shown here is derived from an EMBL/GenBank/DDBJ whole genome shotgun (WGS) entry which is preliminary data.</text>
</comment>